<reference evidence="2 3" key="1">
    <citation type="submission" date="2021-06" db="EMBL/GenBank/DDBJ databases">
        <title>A haploid diamondback moth (Plutella xylostella L.) genome assembly resolves 31 chromosomes and identifies a diamide resistance mutation.</title>
        <authorList>
            <person name="Ward C.M."/>
            <person name="Perry K.D."/>
            <person name="Baker G."/>
            <person name="Powis K."/>
            <person name="Heckel D.G."/>
            <person name="Baxter S.W."/>
        </authorList>
    </citation>
    <scope>NUCLEOTIDE SEQUENCE [LARGE SCALE GENOMIC DNA]</scope>
    <source>
        <strain evidence="2 3">LV</strain>
        <tissue evidence="2">Single pupa</tissue>
    </source>
</reference>
<dbReference type="InterPro" id="IPR000477">
    <property type="entry name" value="RT_dom"/>
</dbReference>
<evidence type="ECO:0000259" key="1">
    <source>
        <dbReference type="PROSITE" id="PS50878"/>
    </source>
</evidence>
<organism evidence="2 3">
    <name type="scientific">Plutella xylostella</name>
    <name type="common">Diamondback moth</name>
    <name type="synonym">Plutella maculipennis</name>
    <dbReference type="NCBI Taxonomy" id="51655"/>
    <lineage>
        <taxon>Eukaryota</taxon>
        <taxon>Metazoa</taxon>
        <taxon>Ecdysozoa</taxon>
        <taxon>Arthropoda</taxon>
        <taxon>Hexapoda</taxon>
        <taxon>Insecta</taxon>
        <taxon>Pterygota</taxon>
        <taxon>Neoptera</taxon>
        <taxon>Endopterygota</taxon>
        <taxon>Lepidoptera</taxon>
        <taxon>Glossata</taxon>
        <taxon>Ditrysia</taxon>
        <taxon>Yponomeutoidea</taxon>
        <taxon>Plutellidae</taxon>
        <taxon>Plutella</taxon>
    </lineage>
</organism>
<proteinExistence type="predicted"/>
<dbReference type="PROSITE" id="PS50878">
    <property type="entry name" value="RT_POL"/>
    <property type="match status" value="1"/>
</dbReference>
<feature type="domain" description="Reverse transcriptase" evidence="1">
    <location>
        <begin position="455"/>
        <end position="727"/>
    </location>
</feature>
<dbReference type="EMBL" id="JAHIBW010000009">
    <property type="protein sequence ID" value="KAG7307705.1"/>
    <property type="molecule type" value="Genomic_DNA"/>
</dbReference>
<evidence type="ECO:0000313" key="2">
    <source>
        <dbReference type="EMBL" id="KAG7307705.1"/>
    </source>
</evidence>
<evidence type="ECO:0000313" key="3">
    <source>
        <dbReference type="Proteomes" id="UP000823941"/>
    </source>
</evidence>
<dbReference type="InterPro" id="IPR043128">
    <property type="entry name" value="Rev_trsase/Diguanyl_cyclase"/>
</dbReference>
<dbReference type="CDD" id="cd09076">
    <property type="entry name" value="L1-EN"/>
    <property type="match status" value="1"/>
</dbReference>
<comment type="caution">
    <text evidence="2">The sequence shown here is derived from an EMBL/GenBank/DDBJ whole genome shotgun (WGS) entry which is preliminary data.</text>
</comment>
<gene>
    <name evidence="2" type="ORF">JYU34_006272</name>
</gene>
<dbReference type="PRINTS" id="PR01345">
    <property type="entry name" value="CERVTRCPTASE"/>
</dbReference>
<accession>A0ABQ7QRL3</accession>
<dbReference type="CDD" id="cd01650">
    <property type="entry name" value="RT_nLTR_like"/>
    <property type="match status" value="1"/>
</dbReference>
<sequence length="923" mass="107359">MYSGPDYGKHEYGTGFLVSKKAVGSVLKFVPVSERICLLRIKSKFNNISILNAYAPTEQADDEAKDSFYEDLETAFDQIPDYDTKIVIGDFNAKVGREEAYQPTIGLFSKHPVSNDNGLRLISFASSKSMVIKSTMFPHKAIHLGTWKSHDGRTVNQIDHVLIDERHKSMVQDVRSYRGADCDSDHYLVGVKVKAKINATNFKQPIREPMINTDSLQDNTTCRAFNLELNNRFRELDKTVDIHMDWEQTKQIVKDVGIRVLGKKKRQKRKKWWNDNCETAIERKRKYKVLAEQDNRWEEKHREARRDFRRLVRRAKRDHLAGILKHMETLIRSNESRKFYQEVRTAKKAYQPATQLLEDEEGNLVSDPEKQKTMWRQYFQQLLNCPPVTNENPVNTEDCRVDHDPHKEPPDFEEVRRAIMRLKNHKSPGIDNIAGELWKYGGGAMQSRLYELIRRIWEEEQQPMEWNVGIICPIHKKGCRKKCGNYRGIALLPTAYKVLSYIILARLEPYAEQILGDYQCGFRRNRSTVDQMFLLKQIMEKRWEYAQSVHCLFVDFAKAYDSIDRETLYHILTSYQVPKKLVRMIKIATGTSRMRVRAGGGLTDEFEVVTGLKQGDALSPVLFNLALEHIIRKVLLIDGGVELNGKHKILGYADDLAILGQSEREVVKMTEKLEEEGKGVGLRISHEKTEYLHMKRYKDRSTKRKDLHVNGITYKGVDKFKYLGCTITDTNRREDEIDIRIVNALRCTAALHKVLVSKLLSRSTKIRIYKTVIRPILMYGCETWTLTLKEENKLLVAERKILRKILGPTIGEDGEWRQRYNREIENIVSEPNIIGEIKSSRLRWLGHVERMGEDRAVRKAYLGQPSGRRPVGRPRYRWKDEVAKDLKELEVSDWSELAQNREDWRTLMSEAKIHFGSLSQRSK</sequence>
<dbReference type="Gene3D" id="3.60.10.10">
    <property type="entry name" value="Endonuclease/exonuclease/phosphatase"/>
    <property type="match status" value="1"/>
</dbReference>
<dbReference type="PANTHER" id="PTHR47027">
    <property type="entry name" value="REVERSE TRANSCRIPTASE DOMAIN-CONTAINING PROTEIN"/>
    <property type="match status" value="1"/>
</dbReference>
<dbReference type="InterPro" id="IPR036691">
    <property type="entry name" value="Endo/exonu/phosph_ase_sf"/>
</dbReference>
<dbReference type="PANTHER" id="PTHR47027:SF20">
    <property type="entry name" value="REVERSE TRANSCRIPTASE-LIKE PROTEIN WITH RNA-DIRECTED DNA POLYMERASE DOMAIN"/>
    <property type="match status" value="1"/>
</dbReference>
<dbReference type="SUPFAM" id="SSF56672">
    <property type="entry name" value="DNA/RNA polymerases"/>
    <property type="match status" value="1"/>
</dbReference>
<dbReference type="InterPro" id="IPR043502">
    <property type="entry name" value="DNA/RNA_pol_sf"/>
</dbReference>
<dbReference type="Gene3D" id="3.30.70.270">
    <property type="match status" value="1"/>
</dbReference>
<dbReference type="Pfam" id="PF00078">
    <property type="entry name" value="RVT_1"/>
    <property type="match status" value="1"/>
</dbReference>
<name>A0ABQ7QRL3_PLUXY</name>
<dbReference type="SUPFAM" id="SSF56219">
    <property type="entry name" value="DNase I-like"/>
    <property type="match status" value="1"/>
</dbReference>
<protein>
    <recommendedName>
        <fullName evidence="1">Reverse transcriptase domain-containing protein</fullName>
    </recommendedName>
</protein>
<dbReference type="Proteomes" id="UP000823941">
    <property type="component" value="Chromosome 9"/>
</dbReference>
<keyword evidence="3" id="KW-1185">Reference proteome</keyword>